<evidence type="ECO:0000256" key="2">
    <source>
        <dbReference type="SAM" id="MobiDB-lite"/>
    </source>
</evidence>
<reference evidence="3 4" key="1">
    <citation type="submission" date="2023-10" db="EMBL/GenBank/DDBJ databases">
        <title>Chromosome-scale genome assembly provides insights into flower coloration mechanisms of Canna indica.</title>
        <authorList>
            <person name="Li C."/>
        </authorList>
    </citation>
    <scope>NUCLEOTIDE SEQUENCE [LARGE SCALE GENOMIC DNA]</scope>
    <source>
        <tissue evidence="3">Flower</tissue>
    </source>
</reference>
<feature type="compositionally biased region" description="Low complexity" evidence="2">
    <location>
        <begin position="388"/>
        <end position="401"/>
    </location>
</feature>
<feature type="compositionally biased region" description="Basic and acidic residues" evidence="2">
    <location>
        <begin position="377"/>
        <end position="387"/>
    </location>
</feature>
<feature type="compositionally biased region" description="Polar residues" evidence="2">
    <location>
        <begin position="343"/>
        <end position="357"/>
    </location>
</feature>
<dbReference type="EMBL" id="CP136891">
    <property type="protein sequence ID" value="WOK98611.1"/>
    <property type="molecule type" value="Genomic_DNA"/>
</dbReference>
<evidence type="ECO:0000256" key="1">
    <source>
        <dbReference type="SAM" id="Coils"/>
    </source>
</evidence>
<accession>A0AAQ3JYJ1</accession>
<feature type="coiled-coil region" evidence="1">
    <location>
        <begin position="195"/>
        <end position="292"/>
    </location>
</feature>
<feature type="region of interest" description="Disordered" evidence="2">
    <location>
        <begin position="324"/>
        <end position="364"/>
    </location>
</feature>
<name>A0AAQ3JYJ1_9LILI</name>
<proteinExistence type="predicted"/>
<protein>
    <submittedName>
        <fullName evidence="3">Protein CHUP1, chloroplastic-like</fullName>
    </submittedName>
</protein>
<evidence type="ECO:0000313" key="4">
    <source>
        <dbReference type="Proteomes" id="UP001327560"/>
    </source>
</evidence>
<dbReference type="AlphaFoldDB" id="A0AAQ3JYJ1"/>
<gene>
    <name evidence="3" type="ORF">Cni_G07323</name>
</gene>
<feature type="compositionally biased region" description="Polar residues" evidence="2">
    <location>
        <begin position="409"/>
        <end position="419"/>
    </location>
</feature>
<keyword evidence="1" id="KW-0175">Coiled coil</keyword>
<dbReference type="Proteomes" id="UP001327560">
    <property type="component" value="Chromosome 2"/>
</dbReference>
<organism evidence="3 4">
    <name type="scientific">Canna indica</name>
    <name type="common">Indian-shot</name>
    <dbReference type="NCBI Taxonomy" id="4628"/>
    <lineage>
        <taxon>Eukaryota</taxon>
        <taxon>Viridiplantae</taxon>
        <taxon>Streptophyta</taxon>
        <taxon>Embryophyta</taxon>
        <taxon>Tracheophyta</taxon>
        <taxon>Spermatophyta</taxon>
        <taxon>Magnoliopsida</taxon>
        <taxon>Liliopsida</taxon>
        <taxon>Zingiberales</taxon>
        <taxon>Cannaceae</taxon>
        <taxon>Canna</taxon>
    </lineage>
</organism>
<keyword evidence="4" id="KW-1185">Reference proteome</keyword>
<feature type="region of interest" description="Disordered" evidence="2">
    <location>
        <begin position="377"/>
        <end position="422"/>
    </location>
</feature>
<feature type="compositionally biased region" description="Basic and acidic residues" evidence="2">
    <location>
        <begin position="328"/>
        <end position="341"/>
    </location>
</feature>
<evidence type="ECO:0000313" key="3">
    <source>
        <dbReference type="EMBL" id="WOK98611.1"/>
    </source>
</evidence>
<sequence length="453" mass="51357">MKLFFERGIISDDNKQLLRGFGATLAAPLACYLVSCFNSASAGKRSRAAVVSAIVCGRGLKDELYMLQHEKEASNTEVIRSTSTTTSTVAAMAFHKKSSEDQDDDGTKEQDTNWLRMSPMEAKFLFMKLEFLQAENRRMKMAASQNLGAMRELQSARLKIKHLKRMLRSSRVQARRKMASLGHKVALLQDKVHEDEQIEAAIRQKLRKFEDLQDEAAALRKANSSLKQENLDLAQRLEAAQVPLSVLEHSQDEAFEEINHLRESNDQLQKKIEQLESDCNAEEEELRYLRWLTINLSNELSSKHPPPPADSKSILRRRLSPIPDELDSEHRSSSQGSDHEFTVLNTATTPRNTSPKNNSRKPKFLRKFKKLVSRKISKDSINSDRRASSASTSSDIESNASCLTDDHSAMTSPVTGSESDANEKWRHNSAWIQGAFQTHYVAPRSRRFTEFLY</sequence>